<comment type="function">
    <text evidence="6">Component of the proteasome, a multicatalytic proteinase complex which is characterized by its ability to cleave peptides with Arg, Phe, Tyr, Leu, and Glu adjacent to the leaving group at neutral or slightly basic pH. The proteasome has an ATP-dependent proteolytic activity.</text>
</comment>
<reference evidence="7 9" key="1">
    <citation type="submission" date="2015-12" db="EMBL/GenBank/DDBJ databases">
        <title>The genome of Folsomia candida.</title>
        <authorList>
            <person name="Faddeeva A."/>
            <person name="Derks M.F."/>
            <person name="Anvar Y."/>
            <person name="Smit S."/>
            <person name="Van Straalen N."/>
            <person name="Roelofs D."/>
        </authorList>
    </citation>
    <scope>NUCLEOTIDE SEQUENCE [LARGE SCALE GENOMIC DNA]</scope>
    <source>
        <strain evidence="7 9">VU population</strain>
        <tissue evidence="7">Whole body</tissue>
    </source>
</reference>
<evidence type="ECO:0000313" key="8">
    <source>
        <dbReference type="EMBL" id="QBH73447.1"/>
    </source>
</evidence>
<dbReference type="Gene3D" id="3.60.20.10">
    <property type="entry name" value="Glutamine Phosphoribosylpyrophosphate, subunit 1, domain 1"/>
    <property type="match status" value="1"/>
</dbReference>
<dbReference type="InterPro" id="IPR023333">
    <property type="entry name" value="Proteasome_suB-type"/>
</dbReference>
<evidence type="ECO:0000256" key="4">
    <source>
        <dbReference type="ARBA" id="ARBA00024953"/>
    </source>
</evidence>
<dbReference type="EMBL" id="MH638057">
    <property type="protein sequence ID" value="QBH73447.1"/>
    <property type="molecule type" value="mRNA"/>
</dbReference>
<comment type="subunit">
    <text evidence="5">The 26S proteasome consists of a 20S proteasome core and two 19S regulatory subunits. The 20S proteasome core is composed of 28 subunits that are arranged in four stacked rings, resulting in a barrel-shaped structure. The two end rings are each formed by seven alpha subunits, and the two central rings are each formed by seven beta subunits. The catalytic chamber with the active sites is on the inside of the barrel.</text>
</comment>
<evidence type="ECO:0000256" key="6">
    <source>
        <dbReference type="RuleBase" id="RU004203"/>
    </source>
</evidence>
<comment type="function">
    <text evidence="4">Non-catalytic component of the proteasome, a multicatalytic proteinase complex which is characterized by its ability to cleave peptides with Arg, Phe, Tyr, Leu, and Glu adjacent to the leaving group at neutral or slightly basic pH. The proteasome has an ATP-dependent proteolytic activity.</text>
</comment>
<dbReference type="OrthoDB" id="204949at2759"/>
<comment type="similarity">
    <text evidence="6">Belongs to the peptidase T1B family.</text>
</comment>
<reference evidence="8" key="2">
    <citation type="journal article" date="2019" name="Sci. Rep.">
        <title>No signal of deleterious mutation accumulation in conserved gene sequences of extant asexual hexapods.</title>
        <authorList>
            <person name="Brandt A."/>
            <person name="Bast J."/>
            <person name="Scheu S."/>
            <person name="Meusemann K."/>
            <person name="Donath A."/>
            <person name="Schuette K."/>
            <person name="Machida R."/>
            <person name="Kraaijeveld K."/>
        </authorList>
    </citation>
    <scope>NUCLEOTIDE SEQUENCE</scope>
    <source>
        <strain evidence="8">OG9945</strain>
    </source>
</reference>
<dbReference type="GO" id="GO:0005737">
    <property type="term" value="C:cytoplasm"/>
    <property type="evidence" value="ECO:0007669"/>
    <property type="project" value="UniProtKB-SubCell"/>
</dbReference>
<keyword evidence="9" id="KW-1185">Reference proteome</keyword>
<comment type="subunit">
    <text evidence="6">Component of the proteasome complex.</text>
</comment>
<gene>
    <name evidence="7" type="ORF">Fcan01_09930</name>
</gene>
<accession>A0A226EEU6</accession>
<dbReference type="EMBL" id="LNIX01000004">
    <property type="protein sequence ID" value="OXA56153.1"/>
    <property type="molecule type" value="Genomic_DNA"/>
</dbReference>
<dbReference type="InterPro" id="IPR016050">
    <property type="entry name" value="Proteasome_bsu_CS"/>
</dbReference>
<dbReference type="STRING" id="158441.A0A226EEU6"/>
<protein>
    <recommendedName>
        <fullName evidence="6">Proteasome subunit beta</fullName>
    </recommendedName>
</protein>
<evidence type="ECO:0000313" key="9">
    <source>
        <dbReference type="Proteomes" id="UP000198287"/>
    </source>
</evidence>
<dbReference type="OMA" id="CSEQLYG"/>
<dbReference type="InterPro" id="IPR001353">
    <property type="entry name" value="Proteasome_sua/b"/>
</dbReference>
<dbReference type="FunFam" id="3.60.20.10:FF:000003">
    <property type="entry name" value="Proteasome subunit beta type-3"/>
    <property type="match status" value="1"/>
</dbReference>
<organism evidence="7 9">
    <name type="scientific">Folsomia candida</name>
    <name type="common">Springtail</name>
    <dbReference type="NCBI Taxonomy" id="158441"/>
    <lineage>
        <taxon>Eukaryota</taxon>
        <taxon>Metazoa</taxon>
        <taxon>Ecdysozoa</taxon>
        <taxon>Arthropoda</taxon>
        <taxon>Hexapoda</taxon>
        <taxon>Collembola</taxon>
        <taxon>Entomobryomorpha</taxon>
        <taxon>Isotomoidea</taxon>
        <taxon>Isotomidae</taxon>
        <taxon>Proisotominae</taxon>
        <taxon>Folsomia</taxon>
    </lineage>
</organism>
<keyword evidence="1 6" id="KW-0963">Cytoplasm</keyword>
<evidence type="ECO:0000256" key="1">
    <source>
        <dbReference type="ARBA" id="ARBA00022490"/>
    </source>
</evidence>
<name>A0A226EEU6_FOLCA</name>
<comment type="subcellular location">
    <subcellularLocation>
        <location evidence="6">Cytoplasm</location>
    </subcellularLocation>
    <subcellularLocation>
        <location evidence="6">Nucleus</location>
    </subcellularLocation>
</comment>
<dbReference type="GO" id="GO:0005634">
    <property type="term" value="C:nucleus"/>
    <property type="evidence" value="ECO:0007669"/>
    <property type="project" value="UniProtKB-SubCell"/>
</dbReference>
<dbReference type="InterPro" id="IPR029055">
    <property type="entry name" value="Ntn_hydrolases_N"/>
</dbReference>
<dbReference type="GO" id="GO:0043161">
    <property type="term" value="P:proteasome-mediated ubiquitin-dependent protein catabolic process"/>
    <property type="evidence" value="ECO:0007669"/>
    <property type="project" value="InterPro"/>
</dbReference>
<dbReference type="InterPro" id="IPR033811">
    <property type="entry name" value="Proteasome_beta_3"/>
</dbReference>
<sequence length="204" mass="22562">MSILAYNGGAVVGMKGNGCVAIASDKRFGIQLQTIGLDFDKIFEVGPKIYMGIPGLATDTQTVNQRMKFRTNLYELKENRPVSPKVLSAMISNLLYEHRFGPYFVEPIVVGLDGNNEPYISTFDSIGCVSEPEDFVAAGTCDDQLFGMCEALWKPNMNPDELFEAVSQALVNACDRDAISGWGAKVYVIEKDKVTIRNLRTRMD</sequence>
<dbReference type="PANTHER" id="PTHR32194">
    <property type="entry name" value="METALLOPROTEASE TLDD"/>
    <property type="match status" value="1"/>
</dbReference>
<dbReference type="PANTHER" id="PTHR32194:SF10">
    <property type="entry name" value="PROTEASOME SUBUNIT BETA TYPE-3"/>
    <property type="match status" value="1"/>
</dbReference>
<evidence type="ECO:0000256" key="3">
    <source>
        <dbReference type="ARBA" id="ARBA00023242"/>
    </source>
</evidence>
<dbReference type="AlphaFoldDB" id="A0A226EEU6"/>
<dbReference type="PROSITE" id="PS00854">
    <property type="entry name" value="PROTEASOME_BETA_1"/>
    <property type="match status" value="1"/>
</dbReference>
<dbReference type="GO" id="GO:0019774">
    <property type="term" value="C:proteasome core complex, beta-subunit complex"/>
    <property type="evidence" value="ECO:0007669"/>
    <property type="project" value="InterPro"/>
</dbReference>
<keyword evidence="3 6" id="KW-0539">Nucleus</keyword>
<evidence type="ECO:0000313" key="7">
    <source>
        <dbReference type="EMBL" id="OXA56153.1"/>
    </source>
</evidence>
<keyword evidence="2 6" id="KW-0647">Proteasome</keyword>
<dbReference type="Proteomes" id="UP000198287">
    <property type="component" value="Unassembled WGS sequence"/>
</dbReference>
<dbReference type="SUPFAM" id="SSF56235">
    <property type="entry name" value="N-terminal nucleophile aminohydrolases (Ntn hydrolases)"/>
    <property type="match status" value="1"/>
</dbReference>
<proteinExistence type="evidence at transcript level"/>
<evidence type="ECO:0000256" key="2">
    <source>
        <dbReference type="ARBA" id="ARBA00022942"/>
    </source>
</evidence>
<dbReference type="Pfam" id="PF00227">
    <property type="entry name" value="Proteasome"/>
    <property type="match status" value="1"/>
</dbReference>
<dbReference type="PROSITE" id="PS51476">
    <property type="entry name" value="PROTEASOME_BETA_2"/>
    <property type="match status" value="1"/>
</dbReference>
<evidence type="ECO:0000256" key="5">
    <source>
        <dbReference type="ARBA" id="ARBA00026071"/>
    </source>
</evidence>
<dbReference type="CDD" id="cd03759">
    <property type="entry name" value="proteasome_beta_type_3"/>
    <property type="match status" value="1"/>
</dbReference>